<dbReference type="GO" id="GO:0000166">
    <property type="term" value="F:nucleotide binding"/>
    <property type="evidence" value="ECO:0007669"/>
    <property type="project" value="InterPro"/>
</dbReference>
<reference evidence="4 5" key="1">
    <citation type="submission" date="2019-02" db="EMBL/GenBank/DDBJ databases">
        <title>Deep-cultivation of Planctomycetes and their phenomic and genomic characterization uncovers novel biology.</title>
        <authorList>
            <person name="Wiegand S."/>
            <person name="Jogler M."/>
            <person name="Boedeker C."/>
            <person name="Pinto D."/>
            <person name="Vollmers J."/>
            <person name="Rivas-Marin E."/>
            <person name="Kohn T."/>
            <person name="Peeters S.H."/>
            <person name="Heuer A."/>
            <person name="Rast P."/>
            <person name="Oberbeckmann S."/>
            <person name="Bunk B."/>
            <person name="Jeske O."/>
            <person name="Meyerdierks A."/>
            <person name="Storesund J.E."/>
            <person name="Kallscheuer N."/>
            <person name="Luecker S."/>
            <person name="Lage O.M."/>
            <person name="Pohl T."/>
            <person name="Merkel B.J."/>
            <person name="Hornburger P."/>
            <person name="Mueller R.-W."/>
            <person name="Bruemmer F."/>
            <person name="Labrenz M."/>
            <person name="Spormann A.M."/>
            <person name="Op den Camp H."/>
            <person name="Overmann J."/>
            <person name="Amann R."/>
            <person name="Jetten M.S.M."/>
            <person name="Mascher T."/>
            <person name="Medema M.H."/>
            <person name="Devos D.P."/>
            <person name="Kaster A.-K."/>
            <person name="Ovreas L."/>
            <person name="Rohde M."/>
            <person name="Galperin M.Y."/>
            <person name="Jogler C."/>
        </authorList>
    </citation>
    <scope>NUCLEOTIDE SEQUENCE [LARGE SCALE GENOMIC DNA]</scope>
    <source>
        <strain evidence="4 5">Pla133</strain>
    </source>
</reference>
<proteinExistence type="predicted"/>
<organism evidence="4 5">
    <name type="scientific">Engelhardtia mirabilis</name>
    <dbReference type="NCBI Taxonomy" id="2528011"/>
    <lineage>
        <taxon>Bacteria</taxon>
        <taxon>Pseudomonadati</taxon>
        <taxon>Planctomycetota</taxon>
        <taxon>Planctomycetia</taxon>
        <taxon>Planctomycetia incertae sedis</taxon>
        <taxon>Engelhardtia</taxon>
    </lineage>
</organism>
<dbReference type="Pfam" id="PF22725">
    <property type="entry name" value="GFO_IDH_MocA_C3"/>
    <property type="match status" value="1"/>
</dbReference>
<dbReference type="SUPFAM" id="SSF55347">
    <property type="entry name" value="Glyceraldehyde-3-phosphate dehydrogenase-like, C-terminal domain"/>
    <property type="match status" value="1"/>
</dbReference>
<dbReference type="Pfam" id="PF01408">
    <property type="entry name" value="GFO_IDH_MocA"/>
    <property type="match status" value="1"/>
</dbReference>
<protein>
    <submittedName>
        <fullName evidence="4">Inositol 2-dehydrogenase</fullName>
        <ecNumber evidence="4">1.1.1.18</ecNumber>
    </submittedName>
</protein>
<keyword evidence="4" id="KW-0560">Oxidoreductase</keyword>
<dbReference type="RefSeq" id="WP_145062268.1">
    <property type="nucleotide sequence ID" value="NZ_CP036287.1"/>
</dbReference>
<dbReference type="GO" id="GO:0050112">
    <property type="term" value="F:inositol 2-dehydrogenase (NAD+) activity"/>
    <property type="evidence" value="ECO:0007669"/>
    <property type="project" value="UniProtKB-EC"/>
</dbReference>
<dbReference type="InterPro" id="IPR000683">
    <property type="entry name" value="Gfo/Idh/MocA-like_OxRdtase_N"/>
</dbReference>
<feature type="domain" description="Gfo/Idh/MocA-like oxidoreductase N-terminal" evidence="2">
    <location>
        <begin position="36"/>
        <end position="153"/>
    </location>
</feature>
<dbReference type="PROSITE" id="PS51318">
    <property type="entry name" value="TAT"/>
    <property type="match status" value="1"/>
</dbReference>
<name>A0A518BF01_9BACT</name>
<accession>A0A518BF01</accession>
<dbReference type="InterPro" id="IPR050463">
    <property type="entry name" value="Gfo/Idh/MocA_oxidrdct_glycsds"/>
</dbReference>
<evidence type="ECO:0000256" key="1">
    <source>
        <dbReference type="SAM" id="SignalP"/>
    </source>
</evidence>
<dbReference type="EC" id="1.1.1.18" evidence="4"/>
<dbReference type="InterPro" id="IPR006311">
    <property type="entry name" value="TAT_signal"/>
</dbReference>
<feature type="domain" description="GFO/IDH/MocA-like oxidoreductase" evidence="3">
    <location>
        <begin position="178"/>
        <end position="312"/>
    </location>
</feature>
<dbReference type="SUPFAM" id="SSF51735">
    <property type="entry name" value="NAD(P)-binding Rossmann-fold domains"/>
    <property type="match status" value="1"/>
</dbReference>
<gene>
    <name evidence="4" type="primary">iolG_2</name>
    <name evidence="4" type="ORF">Pla133_06070</name>
</gene>
<keyword evidence="1" id="KW-0732">Signal</keyword>
<evidence type="ECO:0000313" key="5">
    <source>
        <dbReference type="Proteomes" id="UP000316921"/>
    </source>
</evidence>
<dbReference type="Gene3D" id="3.40.50.720">
    <property type="entry name" value="NAD(P)-binding Rossmann-like Domain"/>
    <property type="match status" value="1"/>
</dbReference>
<sequence precursor="true">MTRSPIHRRTLLKSTAAGAATLPLSHFAFAAPRETLRVGVVGCGGRGTGAAFDCINSSEGVEVYALGDLFEQRVNDAKARLAEHGNAIADERCFTGWDAFERVMDAGVDVVILATPPHFRPRMLRAAVERGLHVFMEKPVAVDGPGVRSVIESGEMAKLKGLAIVSGTQRRHQASYLATMQRIHDGEIGDIVGGQCWWNQGSLWMHPRQAEWSDMEWQLRNWLYFTWLSGDHICEQHIHNIDVMNWALGSTPVSCVGLGGRQVRTDPAYGQIFDHFSIEFEYPGGVLIQSSCRQIDNTASRVGERVVGTKGVADPGGTIRGATNWRYDGDGISPYQQEHADLIASIRAGEPLNEAKRVAESTLSAIMGRMSTYTGKKITFEQALNSTEDLSPPAYEFGDLAVAPVPMPGLTQFS</sequence>
<dbReference type="InterPro" id="IPR055170">
    <property type="entry name" value="GFO_IDH_MocA-like_dom"/>
</dbReference>
<dbReference type="PANTHER" id="PTHR43818">
    <property type="entry name" value="BCDNA.GH03377"/>
    <property type="match status" value="1"/>
</dbReference>
<dbReference type="AlphaFoldDB" id="A0A518BF01"/>
<feature type="signal peptide" evidence="1">
    <location>
        <begin position="1"/>
        <end position="30"/>
    </location>
</feature>
<keyword evidence="5" id="KW-1185">Reference proteome</keyword>
<dbReference type="EMBL" id="CP036287">
    <property type="protein sequence ID" value="QDU65542.1"/>
    <property type="molecule type" value="Genomic_DNA"/>
</dbReference>
<dbReference type="Gene3D" id="3.30.360.10">
    <property type="entry name" value="Dihydrodipicolinate Reductase, domain 2"/>
    <property type="match status" value="1"/>
</dbReference>
<evidence type="ECO:0000259" key="3">
    <source>
        <dbReference type="Pfam" id="PF22725"/>
    </source>
</evidence>
<dbReference type="Proteomes" id="UP000316921">
    <property type="component" value="Chromosome"/>
</dbReference>
<evidence type="ECO:0000259" key="2">
    <source>
        <dbReference type="Pfam" id="PF01408"/>
    </source>
</evidence>
<dbReference type="PANTHER" id="PTHR43818:SF5">
    <property type="entry name" value="OXIDOREDUCTASE FAMILY PROTEIN"/>
    <property type="match status" value="1"/>
</dbReference>
<dbReference type="KEGG" id="pbap:Pla133_06070"/>
<dbReference type="InterPro" id="IPR036291">
    <property type="entry name" value="NAD(P)-bd_dom_sf"/>
</dbReference>
<evidence type="ECO:0000313" key="4">
    <source>
        <dbReference type="EMBL" id="QDU65542.1"/>
    </source>
</evidence>
<feature type="chain" id="PRO_5021978890" evidence="1">
    <location>
        <begin position="31"/>
        <end position="414"/>
    </location>
</feature>